<dbReference type="RefSeq" id="WP_212822323.1">
    <property type="nucleotide sequence ID" value="NZ_AP023359.1"/>
</dbReference>
<dbReference type="EMBL" id="AP023359">
    <property type="protein sequence ID" value="BCJ64160.1"/>
    <property type="molecule type" value="Genomic_DNA"/>
</dbReference>
<keyword evidence="2" id="KW-1185">Reference proteome</keyword>
<dbReference type="AlphaFoldDB" id="A0A810MUG5"/>
<gene>
    <name evidence="1" type="ORF">Prubr_11810</name>
</gene>
<reference evidence="1" key="1">
    <citation type="submission" date="2020-08" db="EMBL/GenBank/DDBJ databases">
        <title>Whole genome shotgun sequence of Polymorphospora rubra NBRC 101157.</title>
        <authorList>
            <person name="Komaki H."/>
            <person name="Tamura T."/>
        </authorList>
    </citation>
    <scope>NUCLEOTIDE SEQUENCE</scope>
    <source>
        <strain evidence="1">NBRC 101157</strain>
    </source>
</reference>
<dbReference type="Proteomes" id="UP000680866">
    <property type="component" value="Chromosome"/>
</dbReference>
<evidence type="ECO:0000313" key="1">
    <source>
        <dbReference type="EMBL" id="BCJ64160.1"/>
    </source>
</evidence>
<organism evidence="1 2">
    <name type="scientific">Polymorphospora rubra</name>
    <dbReference type="NCBI Taxonomy" id="338584"/>
    <lineage>
        <taxon>Bacteria</taxon>
        <taxon>Bacillati</taxon>
        <taxon>Actinomycetota</taxon>
        <taxon>Actinomycetes</taxon>
        <taxon>Micromonosporales</taxon>
        <taxon>Micromonosporaceae</taxon>
        <taxon>Polymorphospora</taxon>
    </lineage>
</organism>
<name>A0A810MUG5_9ACTN</name>
<evidence type="ECO:0000313" key="2">
    <source>
        <dbReference type="Proteomes" id="UP000680866"/>
    </source>
</evidence>
<proteinExistence type="predicted"/>
<protein>
    <submittedName>
        <fullName evidence="1">Uncharacterized protein</fullName>
    </submittedName>
</protein>
<dbReference type="KEGG" id="pry:Prubr_11810"/>
<accession>A0A810MUG5</accession>
<sequence>MPTYAQLAAEAVWGREITPPAMTWLAEALCAHFGRPRTAAGIKGDNRHLNGSHRSQEWILQSRWCTNRRYTVESGLTAEQARWLAGFDFTPGSTKDMLLICQRLDRAVRAGELEEIAAWYGNVDGDQRVDGWDNIRNVVATSDSSHLWHLHITFKRRHANDMALMRRVFAVLTGTNNGGLMSELSGAEQRELYNAICGKGGVRFQVAGRGPKGDRGVVDYVLEGKDAVLERLNELPAATAEATLARLGQVPVAESARVLVAVLGSERARELGAALTAGPGSE</sequence>